<feature type="compositionally biased region" description="Polar residues" evidence="1">
    <location>
        <begin position="458"/>
        <end position="474"/>
    </location>
</feature>
<dbReference type="SMART" id="SM00027">
    <property type="entry name" value="EH"/>
    <property type="match status" value="1"/>
</dbReference>
<dbReference type="InterPro" id="IPR011992">
    <property type="entry name" value="EF-hand-dom_pair"/>
</dbReference>
<dbReference type="EMBL" id="CDMY01000450">
    <property type="protein sequence ID" value="CEM13958.1"/>
    <property type="molecule type" value="Genomic_DNA"/>
</dbReference>
<feature type="domain" description="EH" evidence="2">
    <location>
        <begin position="28"/>
        <end position="121"/>
    </location>
</feature>
<feature type="compositionally biased region" description="Low complexity" evidence="1">
    <location>
        <begin position="339"/>
        <end position="348"/>
    </location>
</feature>
<evidence type="ECO:0000256" key="1">
    <source>
        <dbReference type="SAM" id="MobiDB-lite"/>
    </source>
</evidence>
<dbReference type="Gene3D" id="1.10.238.10">
    <property type="entry name" value="EF-hand"/>
    <property type="match status" value="1"/>
</dbReference>
<feature type="region of interest" description="Disordered" evidence="1">
    <location>
        <begin position="816"/>
        <end position="846"/>
    </location>
</feature>
<evidence type="ECO:0000259" key="2">
    <source>
        <dbReference type="PROSITE" id="PS50031"/>
    </source>
</evidence>
<dbReference type="Pfam" id="PF12763">
    <property type="entry name" value="EH"/>
    <property type="match status" value="1"/>
</dbReference>
<feature type="region of interest" description="Disordered" evidence="1">
    <location>
        <begin position="782"/>
        <end position="802"/>
    </location>
</feature>
<dbReference type="InParanoid" id="A0A0G4FJN1"/>
<feature type="region of interest" description="Disordered" evidence="1">
    <location>
        <begin position="251"/>
        <end position="322"/>
    </location>
</feature>
<dbReference type="SUPFAM" id="SSF47473">
    <property type="entry name" value="EF-hand"/>
    <property type="match status" value="1"/>
</dbReference>
<gene>
    <name evidence="3" type="ORF">Vbra_9249</name>
</gene>
<feature type="compositionally biased region" description="Low complexity" evidence="1">
    <location>
        <begin position="959"/>
        <end position="971"/>
    </location>
</feature>
<feature type="compositionally biased region" description="Basic and acidic residues" evidence="1">
    <location>
        <begin position="216"/>
        <end position="226"/>
    </location>
</feature>
<dbReference type="STRING" id="1169540.A0A0G4FJN1"/>
<keyword evidence="4" id="KW-1185">Reference proteome</keyword>
<dbReference type="VEuPathDB" id="CryptoDB:Vbra_9249"/>
<feature type="compositionally biased region" description="Basic and acidic residues" evidence="1">
    <location>
        <begin position="879"/>
        <end position="901"/>
    </location>
</feature>
<evidence type="ECO:0000313" key="3">
    <source>
        <dbReference type="EMBL" id="CEM13958.1"/>
    </source>
</evidence>
<feature type="region of interest" description="Disordered" evidence="1">
    <location>
        <begin position="1008"/>
        <end position="1032"/>
    </location>
</feature>
<dbReference type="PROSITE" id="PS50031">
    <property type="entry name" value="EH"/>
    <property type="match status" value="1"/>
</dbReference>
<sequence length="1318" mass="139600">MHGNGSKITMQPLAAQVDAYVKGLPREETMSYERLWVAAGCPMANNRLEGRAAFEFLTKSGLSREVLRGVWELADVQKRHALMWNEFVLAMRIIAAHQHGTKVSSVEELLAMRHPPVPFSFIPRFQGVSLPSPPPLVPEQAPSRLDVQAAPAVIRPTPGGGGVAVKAASAMDDLLSFDEGPAVTAAAVPMPSAPEAATSGERVDKKAAEAEMPVSDTRETAQKRKEDMVAELMSKAMTSWRDEYDKRRTPLSQLAGSKGDLLGSGSPKATSNGKSLPSIPPPAASEAKTASDWAAFDEGDALFTSHDPFGKASAEAQGRGDRWAKMAAFDELLEPAPQPAVAAPPQIADSGGWAAFDATPQQQEAPGAPPAAGAGAATDEWAEFGDFSSSPSVPPLAERDVAKPMPPPPPPPPPPPEARPSRPSPPPPPPLPVPAAPPVSASQAPKEKPSSPRPLSELSISADTVAASSNSQLPASDDPFKSIAMEESGGTKGGGSLDSAEWGFASPGAAAGRLPDFSGADSWAATKDKRDEEEMLPFPSTAGALAIPPPADQFFADFDDGPKTSEGALPPSSGMLMDDVWKDLGGSDKRTPSPQPSDGGDSGSPSGSPPRYDVKPSDIAHSSGGTDAIFPDPFEALGNGHRPSDEAADAVRLSATPTLDTTALKIDPVLPPTISLTAPAAAAESWDAFDDLIHPHPPSAPLSPPQDQHMAHPAREGDVAPSIRADDMPGLVKWWGVAEALLLKVLRTGGLSQEGGEEGEGAGCVPLGVMREFDRTVPMLEAHHSESHRRTDKPPQLPAPSVRHRHEVTAAMASYAERVEHARSRRSVRRASASAGGDDATASSPDVLGVGHSLGLAFLHEQLDKPLVKQLGRVGESLRSLHRESERKREEREKGRQDGRRLPRVSDAQQLLHERLAELARLYKAARVWVGVITSLQLLDEFDAHEGPRSSREFADPFASATPAPTSTTTAGRASDPCLAALRTTLRAATELKRLLRDIQNQVACSSQLAVDPHRKAPPAAEKPIDLSDPSDQRELARNAGFQNLIRGCATLYRLLWRLNVVASPFLFPPATDLQRLAHIRRHVFREGAAATGSGPSPLHLSAGGRKEWVDVSERVSAALEEAAEMWNSLLSQLKPFFDPKQQPCGSDSGVATTSKERREGARMCVVLGRASFPGQGFESIDSLFPKWSSGAVVTSTSATSDAACPFSVTFWETLSESEEQLPEQPSRTLCSLCCLRAASPSSVSPVASSSGGVGVGDVGTSRQVTLSHPFDEVSLGVEPPASAVWMGHLFHTACINFWMSHVDVGGAAALPDVPLHR</sequence>
<feature type="compositionally biased region" description="Pro residues" evidence="1">
    <location>
        <begin position="404"/>
        <end position="437"/>
    </location>
</feature>
<dbReference type="InterPro" id="IPR000261">
    <property type="entry name" value="EH_dom"/>
</dbReference>
<feature type="compositionally biased region" description="Low complexity" evidence="1">
    <location>
        <begin position="830"/>
        <end position="844"/>
    </location>
</feature>
<feature type="compositionally biased region" description="Basic and acidic residues" evidence="1">
    <location>
        <begin position="782"/>
        <end position="793"/>
    </location>
</feature>
<feature type="region of interest" description="Disordered" evidence="1">
    <location>
        <begin position="877"/>
        <end position="905"/>
    </location>
</feature>
<name>A0A0G4FJN1_VITBC</name>
<dbReference type="OrthoDB" id="524326at2759"/>
<protein>
    <recommendedName>
        <fullName evidence="2">EH domain-containing protein</fullName>
    </recommendedName>
</protein>
<feature type="compositionally biased region" description="Basic and acidic residues" evidence="1">
    <location>
        <begin position="1023"/>
        <end position="1032"/>
    </location>
</feature>
<feature type="compositionally biased region" description="Basic and acidic residues" evidence="1">
    <location>
        <begin position="579"/>
        <end position="591"/>
    </location>
</feature>
<feature type="compositionally biased region" description="Low complexity" evidence="1">
    <location>
        <begin position="596"/>
        <end position="610"/>
    </location>
</feature>
<feature type="region of interest" description="Disordered" evidence="1">
    <location>
        <begin position="189"/>
        <end position="226"/>
    </location>
</feature>
<reference evidence="3 4" key="1">
    <citation type="submission" date="2014-11" db="EMBL/GenBank/DDBJ databases">
        <authorList>
            <person name="Zhu J."/>
            <person name="Qi W."/>
            <person name="Song R."/>
        </authorList>
    </citation>
    <scope>NUCLEOTIDE SEQUENCE [LARGE SCALE GENOMIC DNA]</scope>
</reference>
<feature type="region of interest" description="Disordered" evidence="1">
    <location>
        <begin position="335"/>
        <end position="629"/>
    </location>
</feature>
<feature type="region of interest" description="Disordered" evidence="1">
    <location>
        <begin position="949"/>
        <end position="975"/>
    </location>
</feature>
<organism evidence="3 4">
    <name type="scientific">Vitrella brassicaformis (strain CCMP3155)</name>
    <dbReference type="NCBI Taxonomy" id="1169540"/>
    <lineage>
        <taxon>Eukaryota</taxon>
        <taxon>Sar</taxon>
        <taxon>Alveolata</taxon>
        <taxon>Colpodellida</taxon>
        <taxon>Vitrellaceae</taxon>
        <taxon>Vitrella</taxon>
    </lineage>
</organism>
<dbReference type="Proteomes" id="UP000041254">
    <property type="component" value="Unassembled WGS sequence"/>
</dbReference>
<evidence type="ECO:0000313" key="4">
    <source>
        <dbReference type="Proteomes" id="UP000041254"/>
    </source>
</evidence>
<proteinExistence type="predicted"/>
<accession>A0A0G4FJN1</accession>